<dbReference type="STRING" id="181874.A0A409YYM5"/>
<feature type="region of interest" description="Disordered" evidence="1">
    <location>
        <begin position="139"/>
        <end position="224"/>
    </location>
</feature>
<name>A0A409YYM5_9AGAR</name>
<organism evidence="2 3">
    <name type="scientific">Panaeolus cyanescens</name>
    <dbReference type="NCBI Taxonomy" id="181874"/>
    <lineage>
        <taxon>Eukaryota</taxon>
        <taxon>Fungi</taxon>
        <taxon>Dikarya</taxon>
        <taxon>Basidiomycota</taxon>
        <taxon>Agaricomycotina</taxon>
        <taxon>Agaricomycetes</taxon>
        <taxon>Agaricomycetidae</taxon>
        <taxon>Agaricales</taxon>
        <taxon>Agaricineae</taxon>
        <taxon>Galeropsidaceae</taxon>
        <taxon>Panaeolus</taxon>
    </lineage>
</organism>
<evidence type="ECO:0000313" key="2">
    <source>
        <dbReference type="EMBL" id="PPR08132.1"/>
    </source>
</evidence>
<comment type="caution">
    <text evidence="2">The sequence shown here is derived from an EMBL/GenBank/DDBJ whole genome shotgun (WGS) entry which is preliminary data.</text>
</comment>
<proteinExistence type="predicted"/>
<keyword evidence="3" id="KW-1185">Reference proteome</keyword>
<evidence type="ECO:0000256" key="1">
    <source>
        <dbReference type="SAM" id="MobiDB-lite"/>
    </source>
</evidence>
<dbReference type="InParanoid" id="A0A409YYM5"/>
<feature type="compositionally biased region" description="Basic and acidic residues" evidence="1">
    <location>
        <begin position="165"/>
        <end position="181"/>
    </location>
</feature>
<accession>A0A409YYM5</accession>
<dbReference type="Proteomes" id="UP000284842">
    <property type="component" value="Unassembled WGS sequence"/>
</dbReference>
<sequence length="644" mass="71410">MTGVPVYIWRVLGGRLVRCPLESDEAGVSGYGINQRVYNALDNEWDCSTLFGELEPGEEAEMLEADILVAEPSGPCDEESMYKNLAAGLAELNSQEELEAEMLEADILVAEPSGPIDEESMYKNLAAGLAELNSQEELVHDEAPTQAEHIQSQSPPPSFVPEVDSVERPTKRRRLEEKEPGEVEENEDQPQTGRPPPTVPPHLFSPSSPTVRIAGPSRPTNSATYVRNSRGTFELEEYELVDLLMKNYGFRVPLHFPDSIPPPSTSGRNLNKMALDLGGAYHEEFFRSPVATLALDFWAAVSEENPSSAPGPYWDLSEGNDELLNTARLQFFRKLMVPMPGMLCPDVSPRSATTPDEALKLMVPMPGMLCPDVSPRSATTPDEALYVLNYGAWNTVPWQLGVYGVLDMLMVSRLPPMMTERGLLDELVNQGVQCQILYPCPTIPRELPPLMASISIRMAGYVFTKADYQSYEANTRALLQNPRIARAALLAGGILWRVALMFNASLGMLLNGSQTSATGAASFSYSSGTSRYRVDGLHLGEAHALCGLYYVYKNPLHREKVSWFPLPQTWDSRMKYGFWARTCETFFSKTLARYASGDNVQHPQPMSASRWAKEISQPSTVRRARKFITTSSNQFLAKHKPSLA</sequence>
<protein>
    <submittedName>
        <fullName evidence="2">Uncharacterized protein</fullName>
    </submittedName>
</protein>
<dbReference type="OrthoDB" id="3270336at2759"/>
<gene>
    <name evidence="2" type="ORF">CVT24_012376</name>
</gene>
<evidence type="ECO:0000313" key="3">
    <source>
        <dbReference type="Proteomes" id="UP000284842"/>
    </source>
</evidence>
<reference evidence="2 3" key="1">
    <citation type="journal article" date="2018" name="Evol. Lett.">
        <title>Horizontal gene cluster transfer increased hallucinogenic mushroom diversity.</title>
        <authorList>
            <person name="Reynolds H.T."/>
            <person name="Vijayakumar V."/>
            <person name="Gluck-Thaler E."/>
            <person name="Korotkin H.B."/>
            <person name="Matheny P.B."/>
            <person name="Slot J.C."/>
        </authorList>
    </citation>
    <scope>NUCLEOTIDE SEQUENCE [LARGE SCALE GENOMIC DNA]</scope>
    <source>
        <strain evidence="2 3">2629</strain>
    </source>
</reference>
<dbReference type="AlphaFoldDB" id="A0A409YYM5"/>
<dbReference type="EMBL" id="NHTK01000137">
    <property type="protein sequence ID" value="PPR08132.1"/>
    <property type="molecule type" value="Genomic_DNA"/>
</dbReference>